<feature type="compositionally biased region" description="Basic and acidic residues" evidence="2">
    <location>
        <begin position="56"/>
        <end position="69"/>
    </location>
</feature>
<feature type="compositionally biased region" description="Polar residues" evidence="2">
    <location>
        <begin position="1064"/>
        <end position="1080"/>
    </location>
</feature>
<feature type="region of interest" description="Disordered" evidence="2">
    <location>
        <begin position="543"/>
        <end position="603"/>
    </location>
</feature>
<feature type="compositionally biased region" description="Basic and acidic residues" evidence="2">
    <location>
        <begin position="657"/>
        <end position="680"/>
    </location>
</feature>
<dbReference type="OrthoDB" id="6158850at2759"/>
<evidence type="ECO:0000313" key="4">
    <source>
        <dbReference type="Proteomes" id="UP000245119"/>
    </source>
</evidence>
<feature type="compositionally biased region" description="Polar residues" evidence="2">
    <location>
        <begin position="1107"/>
        <end position="1123"/>
    </location>
</feature>
<feature type="region of interest" description="Disordered" evidence="2">
    <location>
        <begin position="1412"/>
        <end position="1431"/>
    </location>
</feature>
<feature type="compositionally biased region" description="Low complexity" evidence="2">
    <location>
        <begin position="1796"/>
        <end position="1805"/>
    </location>
</feature>
<feature type="region of interest" description="Disordered" evidence="2">
    <location>
        <begin position="1828"/>
        <end position="1868"/>
    </location>
</feature>
<evidence type="ECO:0000256" key="1">
    <source>
        <dbReference type="SAM" id="Coils"/>
    </source>
</evidence>
<keyword evidence="1" id="KW-0175">Coiled coil</keyword>
<feature type="compositionally biased region" description="Polar residues" evidence="2">
    <location>
        <begin position="642"/>
        <end position="656"/>
    </location>
</feature>
<feature type="region of interest" description="Disordered" evidence="2">
    <location>
        <begin position="128"/>
        <end position="182"/>
    </location>
</feature>
<feature type="region of interest" description="Disordered" evidence="2">
    <location>
        <begin position="1885"/>
        <end position="1918"/>
    </location>
</feature>
<comment type="caution">
    <text evidence="3">The sequence shown here is derived from an EMBL/GenBank/DDBJ whole genome shotgun (WGS) entry which is preliminary data.</text>
</comment>
<organism evidence="3 4">
    <name type="scientific">Pomacea canaliculata</name>
    <name type="common">Golden apple snail</name>
    <dbReference type="NCBI Taxonomy" id="400727"/>
    <lineage>
        <taxon>Eukaryota</taxon>
        <taxon>Metazoa</taxon>
        <taxon>Spiralia</taxon>
        <taxon>Lophotrochozoa</taxon>
        <taxon>Mollusca</taxon>
        <taxon>Gastropoda</taxon>
        <taxon>Caenogastropoda</taxon>
        <taxon>Architaenioglossa</taxon>
        <taxon>Ampullarioidea</taxon>
        <taxon>Ampullariidae</taxon>
        <taxon>Pomacea</taxon>
    </lineage>
</organism>
<evidence type="ECO:0000256" key="2">
    <source>
        <dbReference type="SAM" id="MobiDB-lite"/>
    </source>
</evidence>
<dbReference type="Proteomes" id="UP000245119">
    <property type="component" value="Linkage Group LG1"/>
</dbReference>
<evidence type="ECO:0000313" key="3">
    <source>
        <dbReference type="EMBL" id="PVD38714.1"/>
    </source>
</evidence>
<feature type="region of interest" description="Disordered" evidence="2">
    <location>
        <begin position="1784"/>
        <end position="1814"/>
    </location>
</feature>
<feature type="compositionally biased region" description="Polar residues" evidence="2">
    <location>
        <begin position="1961"/>
        <end position="1975"/>
    </location>
</feature>
<feature type="region of interest" description="Disordered" evidence="2">
    <location>
        <begin position="1454"/>
        <end position="1477"/>
    </location>
</feature>
<feature type="region of interest" description="Disordered" evidence="2">
    <location>
        <begin position="296"/>
        <end position="318"/>
    </location>
</feature>
<feature type="compositionally biased region" description="Polar residues" evidence="2">
    <location>
        <begin position="203"/>
        <end position="219"/>
    </location>
</feature>
<protein>
    <submittedName>
        <fullName evidence="3">Uncharacterized protein</fullName>
    </submittedName>
</protein>
<sequence length="2101" mass="231840">MKKIALNLLKSADEKLRSIGSKPQQQQPTSSPVTASSQPNAAMAERRVQMRQGRRDRRDGDVQAKEDVKRRSRSEGPTARRVAHSMDVGSGNGRRGLPGQTAGNNFEKKVDSKITALSKNQLSTLCTDQRGFADPGPSTSDSDSDHMQWTKNPLMVRKVKKNKSDKRITSTEKNGSSCYNQLGARNTNRESWVFLTPEGDQGELNTEPTKNEGGSNPGSLKSKYQKLEEMRKRRIDIAVTSDEETTPESRISRLRQRALQGGLVNQKKPENFALTVSDHNGWTPTSDHRVAQTVMSDQGSRISRVQPSHDPGHSFSQQPLPLDCRNELSTSHSSPAPVVSQRLVSRSPMELTTQATQPQLGSRSVSIVSYAQPTPGRAPGTGYTQPLQQRQQLMHQRQHNEIKQSVVKPFTNSEVADVSSPIPAVRQQFYTIPEPQAAHRTYHSSSPEFQVRKINSTVRIPSADSIYDSVAFSQQSEKTRNGVHRTNTETQQVFAQVNPPSSRQATKLLQSVHQQDGGVKSEDSLDELIESNIQYLEREIDRSKTKKTGVSVSRSSSLPDPRRVTATISKPSVTVSGQQQSGVLSDQQQQSGLLDSQQQPGAVSVCTRTNSKLHFHVPLPSTSLQPTPQLLIAEENQFSDSTYPAQSTAYPQYNTNKIDRKYSYDSKTRPPRSNKDDLSKSDTQLNAAIVAPTYCYPMLHPDYNAGRSCISDQNLSQDKGSSRLSDRGMFSDVDYDIEVSERVKKWEKFMKKDPHQVGADVKKPVSLSTIQEKLEGDSLMMPSELRKSLRTSQLYVDSAISAHPQLNVVNIKPANSDPALHFSDHNLLSRENARSGIALNSPVSYYTNASNTYAPQLAPVSYSQARSTNPVSTTSGLIMSPHELRQHMLANKNYKETVTTESQMQGSDSALEKESAVKRVSRYKDEMDELQVVKQESVRDLRRRFDERNNSACEDEPRAETRVAKVCPSSKEDVDVNWAQMILGLEDRIKDMEVWSPNMQSTQGIVSIERVQARTLQTIPFSEDPFWKEIEEMTTFDPNNLGSNQSVSSSAQGEMKSVTLEMPSPQSCTLPSQPRQQSGVSVRERLQRSKSLYTPNITPLTISVDSFSAGKSSSLERSSNTDKYNAPNALDEVLEDIRSSLERKPLSPKKKPGDSSDSHRSSPGPSWTSELIKSRPERSRAPIMADAVQVSKWDSPGMSSVGQRGQPVSAIITSTQKAPPPAGAMVAGQYHLDPLLLRQKLLSTGLVEEEHADEAFRHQAPRQHTPVTASKPVAIAPPQTIVRSAIAPTQQPPLPSRTFFQQQEKLSQVNDSIEELRQLAVNVEQKINVIKSLLYTADDQNLDKILLALRKFVPNTEPRSPDIRPRNMHDFYVTKKSKLEDALSELERIYDGLNLKDDILTDRPERMEYPLYRSRSSEPKSDMPTSSSSSICQNLPGIKSYSVYISQPPLSTMQAKTLSHRASSRQSEGETEKQTQSEFDLISKSFQAIIDEVNRTASLVSNASSSQSQNVQQLQKVTEPHSKVRQQEQGIVKTASPDIQRRIVNITLKSQEVRSPPAVAPKPAITTSSFTSLQVKPLVSTTLTQSPVNQVPLETRPVQSAIGVGGTFKTEATAAKRTDTRTRSRFRGKANEEDDFSTRRGRSKSSPTITLHDFLDPTSPDTDQAPTNKTATSELNFQVTPVICSELTADRLARKPPSQAETVHPLKCSVAELQLKPRSIFQDPVVDQPVSMTTASQAQVHHPSIIKPSPKPAPPLDSKTIVFPGTTDPFQNTVSTTASDVIIPASDNSNSKVNDVLSSESSTESKSTRVKRMGRGVAMMVELFSSSDEERLRKTQPLHTRSAPDLSSNLPADGMASASKNISSMRPADVSKEMLQKNLSNHEMNAAPQERQQPSADLNIKSPDGAQDAITASSSQSSTTVVFASPSPVANALSEKQTMPIVQSQSTKPPVHRVKRYEASLDTSSEVSPTATEAISSPPPAVSTNVPSAEISLTTKVVLRERPATPSDGQSEETKAVSANRPHSFHETLASFHVCCHHSTKLSRLRKYASEEAVIESVVTRTFRSFRLPPFASEPDLHTCLANAPSLEGTMFCNMQGRVEI</sequence>
<feature type="region of interest" description="Disordered" evidence="2">
    <location>
        <begin position="198"/>
        <end position="221"/>
    </location>
</feature>
<proteinExistence type="predicted"/>
<feature type="region of interest" description="Disordered" evidence="2">
    <location>
        <begin position="1037"/>
        <end position="1085"/>
    </location>
</feature>
<reference evidence="3 4" key="1">
    <citation type="submission" date="2018-04" db="EMBL/GenBank/DDBJ databases">
        <title>The genome of golden apple snail Pomacea canaliculata provides insight into stress tolerance and invasive adaptation.</title>
        <authorList>
            <person name="Liu C."/>
            <person name="Liu B."/>
            <person name="Ren Y."/>
            <person name="Zhang Y."/>
            <person name="Wang H."/>
            <person name="Li S."/>
            <person name="Jiang F."/>
            <person name="Yin L."/>
            <person name="Zhang G."/>
            <person name="Qian W."/>
            <person name="Fan W."/>
        </authorList>
    </citation>
    <scope>NUCLEOTIDE SEQUENCE [LARGE SCALE GENOMIC DNA]</scope>
    <source>
        <strain evidence="3">SZHN2017</strain>
        <tissue evidence="3">Muscle</tissue>
    </source>
</reference>
<feature type="compositionally biased region" description="Polar residues" evidence="2">
    <location>
        <begin position="548"/>
        <end position="558"/>
    </location>
</feature>
<feature type="region of interest" description="Disordered" evidence="2">
    <location>
        <begin position="1107"/>
        <end position="1181"/>
    </location>
</feature>
<feature type="compositionally biased region" description="Low complexity" evidence="2">
    <location>
        <begin position="21"/>
        <end position="39"/>
    </location>
</feature>
<feature type="compositionally biased region" description="Polar residues" evidence="2">
    <location>
        <begin position="171"/>
        <end position="182"/>
    </location>
</feature>
<name>A0A2T7PZ68_POMCA</name>
<feature type="region of interest" description="Disordered" evidence="2">
    <location>
        <begin position="15"/>
        <end position="106"/>
    </location>
</feature>
<feature type="region of interest" description="Disordered" evidence="2">
    <location>
        <begin position="642"/>
        <end position="681"/>
    </location>
</feature>
<gene>
    <name evidence="3" type="ORF">C0Q70_01334</name>
</gene>
<keyword evidence="4" id="KW-1185">Reference proteome</keyword>
<feature type="compositionally biased region" description="Polar residues" evidence="2">
    <location>
        <begin position="1037"/>
        <end position="1052"/>
    </location>
</feature>
<feature type="region of interest" description="Disordered" evidence="2">
    <location>
        <begin position="1612"/>
        <end position="1670"/>
    </location>
</feature>
<feature type="coiled-coil region" evidence="1">
    <location>
        <begin position="1306"/>
        <end position="1333"/>
    </location>
</feature>
<feature type="compositionally biased region" description="Low complexity" evidence="2">
    <location>
        <begin position="575"/>
        <end position="599"/>
    </location>
</feature>
<accession>A0A2T7PZ68</accession>
<feature type="region of interest" description="Disordered" evidence="2">
    <location>
        <begin position="1960"/>
        <end position="1986"/>
    </location>
</feature>
<feature type="compositionally biased region" description="Polar residues" evidence="2">
    <location>
        <begin position="1659"/>
        <end position="1670"/>
    </location>
</feature>
<feature type="compositionally biased region" description="Polar residues" evidence="2">
    <location>
        <begin position="296"/>
        <end position="306"/>
    </location>
</feature>
<feature type="compositionally biased region" description="Basic and acidic residues" evidence="2">
    <location>
        <begin position="1135"/>
        <end position="1160"/>
    </location>
</feature>
<dbReference type="EMBL" id="PZQS01000001">
    <property type="protein sequence ID" value="PVD38714.1"/>
    <property type="molecule type" value="Genomic_DNA"/>
</dbReference>